<reference evidence="13" key="1">
    <citation type="submission" date="2010-07" db="EMBL/GenBank/DDBJ databases">
        <title>The genome sequence of Gaeumannomyces graminis var. tritici strain R3-111a-1.</title>
        <authorList>
            <consortium name="The Broad Institute Genome Sequencing Platform"/>
            <person name="Ma L.-J."/>
            <person name="Dead R."/>
            <person name="Young S."/>
            <person name="Zeng Q."/>
            <person name="Koehrsen M."/>
            <person name="Alvarado L."/>
            <person name="Berlin A."/>
            <person name="Chapman S.B."/>
            <person name="Chen Z."/>
            <person name="Freedman E."/>
            <person name="Gellesch M."/>
            <person name="Goldberg J."/>
            <person name="Griggs A."/>
            <person name="Gujja S."/>
            <person name="Heilman E.R."/>
            <person name="Heiman D."/>
            <person name="Hepburn T."/>
            <person name="Howarth C."/>
            <person name="Jen D."/>
            <person name="Larson L."/>
            <person name="Mehta T."/>
            <person name="Neiman D."/>
            <person name="Pearson M."/>
            <person name="Roberts A."/>
            <person name="Saif S."/>
            <person name="Shea T."/>
            <person name="Shenoy N."/>
            <person name="Sisk P."/>
            <person name="Stolte C."/>
            <person name="Sykes S."/>
            <person name="Walk T."/>
            <person name="White J."/>
            <person name="Yandava C."/>
            <person name="Haas B."/>
            <person name="Nusbaum C."/>
            <person name="Birren B."/>
        </authorList>
    </citation>
    <scope>NUCLEOTIDE SEQUENCE [LARGE SCALE GENOMIC DNA]</scope>
    <source>
        <strain evidence="13">R3-111a-1</strain>
    </source>
</reference>
<name>J3P4D1_GAET3</name>
<dbReference type="InterPro" id="IPR058758">
    <property type="entry name" value="UBA_RNF216"/>
</dbReference>
<dbReference type="CDD" id="cd20353">
    <property type="entry name" value="Rcat_RBR_RNF216"/>
    <property type="match status" value="1"/>
</dbReference>
<dbReference type="CDD" id="cd16630">
    <property type="entry name" value="RING-HC_RBR_RNF216"/>
    <property type="match status" value="1"/>
</dbReference>
<proteinExistence type="predicted"/>
<feature type="region of interest" description="Disordered" evidence="8">
    <location>
        <begin position="158"/>
        <end position="195"/>
    </location>
</feature>
<dbReference type="EMBL" id="GL385398">
    <property type="protein sequence ID" value="EJT74527.1"/>
    <property type="molecule type" value="Genomic_DNA"/>
</dbReference>
<feature type="compositionally biased region" description="Low complexity" evidence="8">
    <location>
        <begin position="17"/>
        <end position="74"/>
    </location>
</feature>
<keyword evidence="4" id="KW-0677">Repeat</keyword>
<keyword evidence="6" id="KW-0833">Ubl conjugation pathway</keyword>
<protein>
    <recommendedName>
        <fullName evidence="10">RING-type domain-containing protein</fullName>
    </recommendedName>
</protein>
<evidence type="ECO:0000256" key="9">
    <source>
        <dbReference type="SAM" id="Phobius"/>
    </source>
</evidence>
<keyword evidence="9" id="KW-0472">Membrane</keyword>
<organism evidence="11">
    <name type="scientific">Gaeumannomyces tritici (strain R3-111a-1)</name>
    <name type="common">Wheat and barley take-all root rot fungus</name>
    <name type="synonym">Gaeumannomyces graminis var. tritici</name>
    <dbReference type="NCBI Taxonomy" id="644352"/>
    <lineage>
        <taxon>Eukaryota</taxon>
        <taxon>Fungi</taxon>
        <taxon>Dikarya</taxon>
        <taxon>Ascomycota</taxon>
        <taxon>Pezizomycotina</taxon>
        <taxon>Sordariomycetes</taxon>
        <taxon>Sordariomycetidae</taxon>
        <taxon>Magnaporthales</taxon>
        <taxon>Magnaporthaceae</taxon>
        <taxon>Gaeumannomyces</taxon>
    </lineage>
</organism>
<evidence type="ECO:0000256" key="2">
    <source>
        <dbReference type="ARBA" id="ARBA00022679"/>
    </source>
</evidence>
<evidence type="ECO:0000256" key="6">
    <source>
        <dbReference type="ARBA" id="ARBA00022786"/>
    </source>
</evidence>
<evidence type="ECO:0000256" key="5">
    <source>
        <dbReference type="ARBA" id="ARBA00022771"/>
    </source>
</evidence>
<sequence>MVFAGLLAASRADRLASRSAAAAGSNQPTRPRLSSLRSSGSSTATAAAASASTDAPSSAGPSASSPSSQRQDQPGHGPEHISDESQLRPMPDEPPDLRELNSCLDALAAVFPDVQVDVFREMLTSLGSESRLNVVADALLKNRMSWVKGRWKVADAAGTKGIAPPHAHVPSASTNEKDTSHATPAEPERGASSSLVPTKERFRSAAYKEAVKTLAFQEFKGLSRSTIAAVLAEQNYSYLEARDTLVEISSKSWRFAVTSTVTSFFRKKPAPSPTSAEAAKSHPLVVWKSSGKGSILPTIKATGSPELDRELYAGIVAPLKSKARIAQEEKDRVLAIVLNTEEAEETGATHECACCFTTATFEEMTTCNTGDHVLCFRCVQHSISEAVFGQGWQRSIDRELGTLRCPAVDADECPGCIPVDQMHRAMLEERNGAEVLHRLDQRLAEHTLIASGLPLVRCPFCSYAEVDDLYLPAREAELRLRADGILNLAFLLLCIGVVPFLLPALLLLSFGCLVLTSQRAPGDRLASELRAAMARHRRRRRGLKFVCLQPSCGRTSCLSCGKAWADIHVCHESALVALRTQVEQAMSMAIKRVCPRCNTSFVKTAGCNKLTCPCGYKMCYVCRKDIGGDGGDGDGADVGYRHFCDHFRPEGDPRPCDQCSRCNLWESEDTEEVLRAARDEAERKWLEAEAGAAASEGAAALLGPARDRYRLGVAALFRSGCPTLAQICDVVVNTLFEWDKDWKFALTAPGLRER</sequence>
<dbReference type="Gene3D" id="1.20.120.1750">
    <property type="match status" value="1"/>
</dbReference>
<evidence type="ECO:0000256" key="4">
    <source>
        <dbReference type="ARBA" id="ARBA00022737"/>
    </source>
</evidence>
<keyword evidence="9" id="KW-0812">Transmembrane</keyword>
<feature type="domain" description="RING-type" evidence="10">
    <location>
        <begin position="348"/>
        <end position="645"/>
    </location>
</feature>
<evidence type="ECO:0000256" key="3">
    <source>
        <dbReference type="ARBA" id="ARBA00022723"/>
    </source>
</evidence>
<dbReference type="EnsemblFungi" id="EJT74527">
    <property type="protein sequence ID" value="EJT74527"/>
    <property type="gene ID" value="GGTG_08367"/>
</dbReference>
<evidence type="ECO:0000256" key="8">
    <source>
        <dbReference type="SAM" id="MobiDB-lite"/>
    </source>
</evidence>
<dbReference type="InterPro" id="IPR051628">
    <property type="entry name" value="LUBAC_E3_Ligases"/>
</dbReference>
<dbReference type="PROSITE" id="PS51873">
    <property type="entry name" value="TRIAD"/>
    <property type="match status" value="1"/>
</dbReference>
<comment type="pathway">
    <text evidence="1">Protein modification; protein ubiquitination.</text>
</comment>
<dbReference type="Pfam" id="PF26112">
    <property type="entry name" value="UBA_RNF216"/>
    <property type="match status" value="1"/>
</dbReference>
<keyword evidence="7" id="KW-0862">Zinc</keyword>
<dbReference type="InterPro" id="IPR044066">
    <property type="entry name" value="TRIAD_supradom"/>
</dbReference>
<evidence type="ECO:0000259" key="10">
    <source>
        <dbReference type="PROSITE" id="PS51873"/>
    </source>
</evidence>
<dbReference type="OrthoDB" id="10009520at2759"/>
<dbReference type="GO" id="GO:0008270">
    <property type="term" value="F:zinc ion binding"/>
    <property type="evidence" value="ECO:0007669"/>
    <property type="project" value="UniProtKB-KW"/>
</dbReference>
<dbReference type="InterPro" id="IPR047546">
    <property type="entry name" value="Rcat_RBR_RNF216"/>
</dbReference>
<feature type="compositionally biased region" description="Basic and acidic residues" evidence="8">
    <location>
        <begin position="77"/>
        <end position="86"/>
    </location>
</feature>
<dbReference type="GO" id="GO:0016740">
    <property type="term" value="F:transferase activity"/>
    <property type="evidence" value="ECO:0007669"/>
    <property type="project" value="UniProtKB-KW"/>
</dbReference>
<reference evidence="12" key="4">
    <citation type="journal article" date="2015" name="G3 (Bethesda)">
        <title>Genome sequences of three phytopathogenic species of the Magnaporthaceae family of fungi.</title>
        <authorList>
            <person name="Okagaki L.H."/>
            <person name="Nunes C.C."/>
            <person name="Sailsbery J."/>
            <person name="Clay B."/>
            <person name="Brown D."/>
            <person name="John T."/>
            <person name="Oh Y."/>
            <person name="Young N."/>
            <person name="Fitzgerald M."/>
            <person name="Haas B.J."/>
            <person name="Zeng Q."/>
            <person name="Young S."/>
            <person name="Adiconis X."/>
            <person name="Fan L."/>
            <person name="Levin J.Z."/>
            <person name="Mitchell T.K."/>
            <person name="Okubara P.A."/>
            <person name="Farman M.L."/>
            <person name="Kohn L.M."/>
            <person name="Birren B."/>
            <person name="Ma L.-J."/>
            <person name="Dean R.A."/>
        </authorList>
    </citation>
    <scope>NUCLEOTIDE SEQUENCE</scope>
    <source>
        <strain evidence="12">R3-111a-1</strain>
    </source>
</reference>
<reference evidence="11" key="2">
    <citation type="submission" date="2010-07" db="EMBL/GenBank/DDBJ databases">
        <authorList>
            <consortium name="The Broad Institute Genome Sequencing Platform"/>
            <consortium name="Broad Institute Genome Sequencing Center for Infectious Disease"/>
            <person name="Ma L.-J."/>
            <person name="Dead R."/>
            <person name="Young S."/>
            <person name="Zeng Q."/>
            <person name="Koehrsen M."/>
            <person name="Alvarado L."/>
            <person name="Berlin A."/>
            <person name="Chapman S.B."/>
            <person name="Chen Z."/>
            <person name="Freedman E."/>
            <person name="Gellesch M."/>
            <person name="Goldberg J."/>
            <person name="Griggs A."/>
            <person name="Gujja S."/>
            <person name="Heilman E.R."/>
            <person name="Heiman D."/>
            <person name="Hepburn T."/>
            <person name="Howarth C."/>
            <person name="Jen D."/>
            <person name="Larson L."/>
            <person name="Mehta T."/>
            <person name="Neiman D."/>
            <person name="Pearson M."/>
            <person name="Roberts A."/>
            <person name="Saif S."/>
            <person name="Shea T."/>
            <person name="Shenoy N."/>
            <person name="Sisk P."/>
            <person name="Stolte C."/>
            <person name="Sykes S."/>
            <person name="Walk T."/>
            <person name="White J."/>
            <person name="Yandava C."/>
            <person name="Haas B."/>
            <person name="Nusbaum C."/>
            <person name="Birren B."/>
        </authorList>
    </citation>
    <scope>NUCLEOTIDE SEQUENCE</scope>
    <source>
        <strain evidence="11">R3-111a-1</strain>
    </source>
</reference>
<feature type="region of interest" description="Disordered" evidence="8">
    <location>
        <begin position="14"/>
        <end position="98"/>
    </location>
</feature>
<accession>J3P4D1</accession>
<dbReference type="PANTHER" id="PTHR22770">
    <property type="entry name" value="UBIQUITIN CONJUGATING ENZYME 7 INTERACTING PROTEIN-RELATED"/>
    <property type="match status" value="1"/>
</dbReference>
<reference evidence="11" key="3">
    <citation type="submission" date="2010-09" db="EMBL/GenBank/DDBJ databases">
        <title>Annotation of Gaeumannomyces graminis var. tritici R3-111a-1.</title>
        <authorList>
            <consortium name="The Broad Institute Genome Sequencing Platform"/>
            <person name="Ma L.-J."/>
            <person name="Dead R."/>
            <person name="Young S.K."/>
            <person name="Zeng Q."/>
            <person name="Gargeya S."/>
            <person name="Fitzgerald M."/>
            <person name="Haas B."/>
            <person name="Abouelleil A."/>
            <person name="Alvarado L."/>
            <person name="Arachchi H.M."/>
            <person name="Berlin A."/>
            <person name="Brown A."/>
            <person name="Chapman S.B."/>
            <person name="Chen Z."/>
            <person name="Dunbar C."/>
            <person name="Freedman E."/>
            <person name="Gearin G."/>
            <person name="Gellesch M."/>
            <person name="Goldberg J."/>
            <person name="Griggs A."/>
            <person name="Gujja S."/>
            <person name="Heiman D."/>
            <person name="Howarth C."/>
            <person name="Larson L."/>
            <person name="Lui A."/>
            <person name="MacDonald P.J.P."/>
            <person name="Mehta T."/>
            <person name="Montmayeur A."/>
            <person name="Murphy C."/>
            <person name="Neiman D."/>
            <person name="Pearson M."/>
            <person name="Priest M."/>
            <person name="Roberts A."/>
            <person name="Saif S."/>
            <person name="Shea T."/>
            <person name="Shenoy N."/>
            <person name="Sisk P."/>
            <person name="Stolte C."/>
            <person name="Sykes S."/>
            <person name="Yandava C."/>
            <person name="Wortman J."/>
            <person name="Nusbaum C."/>
            <person name="Birren B."/>
        </authorList>
    </citation>
    <scope>NUCLEOTIDE SEQUENCE</scope>
    <source>
        <strain evidence="11">R3-111a-1</strain>
    </source>
</reference>
<evidence type="ECO:0000313" key="11">
    <source>
        <dbReference type="EMBL" id="EJT74527.1"/>
    </source>
</evidence>
<dbReference type="VEuPathDB" id="FungiDB:GGTG_08367"/>
<dbReference type="RefSeq" id="XP_009224471.1">
    <property type="nucleotide sequence ID" value="XM_009226207.1"/>
</dbReference>
<dbReference type="SUPFAM" id="SSF57850">
    <property type="entry name" value="RING/U-box"/>
    <property type="match status" value="1"/>
</dbReference>
<dbReference type="AlphaFoldDB" id="J3P4D1"/>
<dbReference type="InterPro" id="IPR047544">
    <property type="entry name" value="RING-HC_RBR_RNF216"/>
</dbReference>
<keyword evidence="2" id="KW-0808">Transferase</keyword>
<dbReference type="PANTHER" id="PTHR22770:SF42">
    <property type="entry name" value="FINGER PROTEIN (ZIN), PUTATIVE (AFU_ORTHOLOGUE AFUA_4G03910)-RELATED"/>
    <property type="match status" value="1"/>
</dbReference>
<reference evidence="12" key="5">
    <citation type="submission" date="2018-04" db="UniProtKB">
        <authorList>
            <consortium name="EnsemblFungi"/>
        </authorList>
    </citation>
    <scope>IDENTIFICATION</scope>
    <source>
        <strain evidence="12">R3-111a-1</strain>
    </source>
</reference>
<dbReference type="Pfam" id="PF26191">
    <property type="entry name" value="RING-HC_RBR_RNF216"/>
    <property type="match status" value="1"/>
</dbReference>
<dbReference type="HOGENOM" id="CLU_017097_0_0_1"/>
<keyword evidence="3" id="KW-0479">Metal-binding</keyword>
<dbReference type="Pfam" id="PF26200">
    <property type="entry name" value="Rcat_RNF216"/>
    <property type="match status" value="1"/>
</dbReference>
<keyword evidence="9" id="KW-1133">Transmembrane helix</keyword>
<dbReference type="eggNOG" id="KOG1812">
    <property type="taxonomic scope" value="Eukaryota"/>
</dbReference>
<evidence type="ECO:0000313" key="12">
    <source>
        <dbReference type="EnsemblFungi" id="EJT74527"/>
    </source>
</evidence>
<keyword evidence="5" id="KW-0863">Zinc-finger</keyword>
<evidence type="ECO:0000256" key="1">
    <source>
        <dbReference type="ARBA" id="ARBA00004906"/>
    </source>
</evidence>
<dbReference type="GeneID" id="20348825"/>
<evidence type="ECO:0000256" key="7">
    <source>
        <dbReference type="ARBA" id="ARBA00022833"/>
    </source>
</evidence>
<evidence type="ECO:0000313" key="13">
    <source>
        <dbReference type="Proteomes" id="UP000006039"/>
    </source>
</evidence>
<dbReference type="Proteomes" id="UP000006039">
    <property type="component" value="Unassembled WGS sequence"/>
</dbReference>
<gene>
    <name evidence="12" type="primary">20348825</name>
    <name evidence="11" type="ORF">GGTG_08367</name>
</gene>
<keyword evidence="13" id="KW-1185">Reference proteome</keyword>
<feature type="transmembrane region" description="Helical" evidence="9">
    <location>
        <begin position="488"/>
        <end position="515"/>
    </location>
</feature>
<dbReference type="STRING" id="644352.J3P4D1"/>